<evidence type="ECO:0000313" key="9">
    <source>
        <dbReference type="EMBL" id="KAK7683819.1"/>
    </source>
</evidence>
<dbReference type="Proteomes" id="UP001385951">
    <property type="component" value="Unassembled WGS sequence"/>
</dbReference>
<dbReference type="GO" id="GO:0005664">
    <property type="term" value="C:nuclear origin of replication recognition complex"/>
    <property type="evidence" value="ECO:0007669"/>
    <property type="project" value="InterPro"/>
</dbReference>
<feature type="region of interest" description="Disordered" evidence="6">
    <location>
        <begin position="680"/>
        <end position="715"/>
    </location>
</feature>
<dbReference type="Pfam" id="PF18137">
    <property type="entry name" value="WHD_ORC"/>
    <property type="match status" value="1"/>
</dbReference>
<dbReference type="EMBL" id="JASBNA010000029">
    <property type="protein sequence ID" value="KAK7683819.1"/>
    <property type="molecule type" value="Genomic_DNA"/>
</dbReference>
<evidence type="ECO:0000259" key="7">
    <source>
        <dbReference type="Pfam" id="PF07034"/>
    </source>
</evidence>
<evidence type="ECO:0000259" key="8">
    <source>
        <dbReference type="Pfam" id="PF18137"/>
    </source>
</evidence>
<evidence type="ECO:0000256" key="4">
    <source>
        <dbReference type="ARBA" id="ARBA00023125"/>
    </source>
</evidence>
<sequence length="761" mass="86357">MTSLQDLHDPTKTCITLEAREDLSDNDDYSDYEPFPSRDIPGGYELRLKAYHQAWQKCLNRVKAIVHELNAPLVHKVATYVEGAHSEDSILPGLPYPEVPVIGISAPGGNSTILAHVLEALEMQDNASAAVLNTGRHDRTSKPKAIVSHLHPSNCPSLTGLMKALVTGFVDRQDEEDEDADENLGLTSKKRKATTSLANYDIGLLVAWYTALLKVQDPGPQLVVVLHDFEQFNVTAIQDMFYICSQHIHRLPLVFLLELSSPSNPSYLHSTFTRSTLALLCLQIVSAPSGLEVVREVIHKTFFDVEFEPDVMLGPAVLDYIIEYTTRHSASVDILLNVIQLAYLKHFEEPLTLFTHDTLIGSRSKKGALAILQRPESFHFLDFLLTRIWHDLDNLPEDAPRLDVDWQQPSASDLLKIVTWAREGSRRQAEHMRLGLQVMEIVQNSVTTPSKSKDHSNVEEKLTKLNEVVRGRVGKDIKALALAIRKLSGKHLNDLLVKLHEFFQSLNTRLRHEEELSRTYIVATKFQIPAESLEDDETDTVPDVPKVHPAIPPLATGIAEWLTEYLETKIVRLDHGILWDIWNTGMTPFPSELLNPAPRPTIITALLNPYEAVGSQKVLLQEQGNEGGVDFDPDRQHELWELPDISILFRRYMEAGKRINVFDWYESFALALETQRQRLRKRELQSQRSRSRKGKGKGKQRANHSDDEEIGFDSKEDEEKWNVQVQARFISALHELDFMGFIKHTNRKADHVMRTVYDIPN</sequence>
<dbReference type="GO" id="GO:0006270">
    <property type="term" value="P:DNA replication initiation"/>
    <property type="evidence" value="ECO:0007669"/>
    <property type="project" value="TreeGrafter"/>
</dbReference>
<evidence type="ECO:0000256" key="3">
    <source>
        <dbReference type="ARBA" id="ARBA00022705"/>
    </source>
</evidence>
<reference evidence="9 10" key="1">
    <citation type="submission" date="2022-09" db="EMBL/GenBank/DDBJ databases">
        <authorList>
            <person name="Palmer J.M."/>
        </authorList>
    </citation>
    <scope>NUCLEOTIDE SEQUENCE [LARGE SCALE GENOMIC DNA]</scope>
    <source>
        <strain evidence="9 10">DSM 7382</strain>
    </source>
</reference>
<dbReference type="Pfam" id="PF07034">
    <property type="entry name" value="ORC3_N"/>
    <property type="match status" value="1"/>
</dbReference>
<dbReference type="InterPro" id="IPR045667">
    <property type="entry name" value="ORC3_N"/>
</dbReference>
<dbReference type="PANTHER" id="PTHR12748:SF0">
    <property type="entry name" value="ORIGIN RECOGNITION COMPLEX SUBUNIT 3"/>
    <property type="match status" value="1"/>
</dbReference>
<dbReference type="InterPro" id="IPR020795">
    <property type="entry name" value="ORC3"/>
</dbReference>
<evidence type="ECO:0000313" key="10">
    <source>
        <dbReference type="Proteomes" id="UP001385951"/>
    </source>
</evidence>
<proteinExistence type="inferred from homology"/>
<dbReference type="AlphaFoldDB" id="A0AAW0FWM5"/>
<keyword evidence="5" id="KW-0539">Nucleus</keyword>
<feature type="domain" description="Origin recognition complex subunit 3 N-terminal" evidence="7">
    <location>
        <begin position="45"/>
        <end position="349"/>
    </location>
</feature>
<evidence type="ECO:0000256" key="6">
    <source>
        <dbReference type="SAM" id="MobiDB-lite"/>
    </source>
</evidence>
<protein>
    <recommendedName>
        <fullName evidence="11">Origin recognition complex subunit 3</fullName>
    </recommendedName>
</protein>
<comment type="caution">
    <text evidence="9">The sequence shown here is derived from an EMBL/GenBank/DDBJ whole genome shotgun (WGS) entry which is preliminary data.</text>
</comment>
<dbReference type="GO" id="GO:0031261">
    <property type="term" value="C:DNA replication preinitiation complex"/>
    <property type="evidence" value="ECO:0007669"/>
    <property type="project" value="TreeGrafter"/>
</dbReference>
<keyword evidence="3" id="KW-0235">DNA replication</keyword>
<evidence type="ECO:0000256" key="1">
    <source>
        <dbReference type="ARBA" id="ARBA00004123"/>
    </source>
</evidence>
<dbReference type="PANTHER" id="PTHR12748">
    <property type="entry name" value="ORIGIN RECOGNITION COMPLEX SUBUNIT 3"/>
    <property type="match status" value="1"/>
</dbReference>
<organism evidence="9 10">
    <name type="scientific">Cerrena zonata</name>
    <dbReference type="NCBI Taxonomy" id="2478898"/>
    <lineage>
        <taxon>Eukaryota</taxon>
        <taxon>Fungi</taxon>
        <taxon>Dikarya</taxon>
        <taxon>Basidiomycota</taxon>
        <taxon>Agaricomycotina</taxon>
        <taxon>Agaricomycetes</taxon>
        <taxon>Polyporales</taxon>
        <taxon>Cerrenaceae</taxon>
        <taxon>Cerrena</taxon>
    </lineage>
</organism>
<dbReference type="GO" id="GO:0003688">
    <property type="term" value="F:DNA replication origin binding"/>
    <property type="evidence" value="ECO:0007669"/>
    <property type="project" value="TreeGrafter"/>
</dbReference>
<name>A0AAW0FWM5_9APHY</name>
<keyword evidence="4" id="KW-0238">DNA-binding</keyword>
<evidence type="ECO:0000256" key="5">
    <source>
        <dbReference type="ARBA" id="ARBA00023242"/>
    </source>
</evidence>
<accession>A0AAW0FWM5</accession>
<keyword evidence="10" id="KW-1185">Reference proteome</keyword>
<dbReference type="InterPro" id="IPR040855">
    <property type="entry name" value="ORC_WH_C"/>
</dbReference>
<evidence type="ECO:0008006" key="11">
    <source>
        <dbReference type="Google" id="ProtNLM"/>
    </source>
</evidence>
<feature type="domain" description="Origin recognition complex subunit 3 winged helix C-terminal" evidence="8">
    <location>
        <begin position="599"/>
        <end position="757"/>
    </location>
</feature>
<comment type="similarity">
    <text evidence="2">Belongs to the ORC3 family.</text>
</comment>
<feature type="compositionally biased region" description="Basic residues" evidence="6">
    <location>
        <begin position="689"/>
        <end position="702"/>
    </location>
</feature>
<evidence type="ECO:0000256" key="2">
    <source>
        <dbReference type="ARBA" id="ARBA00010977"/>
    </source>
</evidence>
<gene>
    <name evidence="9" type="ORF">QCA50_013195</name>
</gene>
<dbReference type="GO" id="GO:0005656">
    <property type="term" value="C:nuclear pre-replicative complex"/>
    <property type="evidence" value="ECO:0007669"/>
    <property type="project" value="TreeGrafter"/>
</dbReference>
<dbReference type="CDD" id="cd20704">
    <property type="entry name" value="Orc3"/>
    <property type="match status" value="1"/>
</dbReference>
<comment type="subcellular location">
    <subcellularLocation>
        <location evidence="1">Nucleus</location>
    </subcellularLocation>
</comment>